<organism evidence="26 27">
    <name type="scientific">Hucho hucho</name>
    <name type="common">huchen</name>
    <dbReference type="NCBI Taxonomy" id="62062"/>
    <lineage>
        <taxon>Eukaryota</taxon>
        <taxon>Metazoa</taxon>
        <taxon>Chordata</taxon>
        <taxon>Craniata</taxon>
        <taxon>Vertebrata</taxon>
        <taxon>Euteleostomi</taxon>
        <taxon>Actinopterygii</taxon>
        <taxon>Neopterygii</taxon>
        <taxon>Teleostei</taxon>
        <taxon>Protacanthopterygii</taxon>
        <taxon>Salmoniformes</taxon>
        <taxon>Salmonidae</taxon>
        <taxon>Salmoninae</taxon>
        <taxon>Hucho</taxon>
    </lineage>
</organism>
<evidence type="ECO:0000256" key="2">
    <source>
        <dbReference type="ARBA" id="ARBA00004123"/>
    </source>
</evidence>
<keyword evidence="9" id="KW-0963">Cytoplasm</keyword>
<keyword evidence="27" id="KW-1185">Reference proteome</keyword>
<dbReference type="EC" id="2.3.2.27" evidence="6"/>
<dbReference type="InterPro" id="IPR051438">
    <property type="entry name" value="RNF_E3_ubiq-protein_ligase"/>
</dbReference>
<reference evidence="26" key="3">
    <citation type="submission" date="2025-09" db="UniProtKB">
        <authorList>
            <consortium name="Ensembl"/>
        </authorList>
    </citation>
    <scope>IDENTIFICATION</scope>
</reference>
<evidence type="ECO:0000256" key="20">
    <source>
        <dbReference type="ARBA" id="ARBA00030438"/>
    </source>
</evidence>
<keyword evidence="19" id="KW-0539">Nucleus</keyword>
<dbReference type="Pfam" id="PF18574">
    <property type="entry name" value="zf_C2HC_14"/>
    <property type="match status" value="1"/>
</dbReference>
<evidence type="ECO:0000256" key="22">
    <source>
        <dbReference type="ARBA" id="ARBA00033455"/>
    </source>
</evidence>
<dbReference type="Proteomes" id="UP000314982">
    <property type="component" value="Unassembled WGS sequence"/>
</dbReference>
<evidence type="ECO:0000256" key="15">
    <source>
        <dbReference type="ARBA" id="ARBA00022833"/>
    </source>
</evidence>
<dbReference type="InterPro" id="IPR034734">
    <property type="entry name" value="ZF_C2HC_RNF"/>
</dbReference>
<dbReference type="Gene3D" id="3.30.40.10">
    <property type="entry name" value="Zinc/RING finger domain, C3HC4 (zinc finger)"/>
    <property type="match status" value="1"/>
</dbReference>
<keyword evidence="17" id="KW-0744">Spermatogenesis</keyword>
<evidence type="ECO:0000256" key="6">
    <source>
        <dbReference type="ARBA" id="ARBA00012483"/>
    </source>
</evidence>
<comment type="subcellular location">
    <subcellularLocation>
        <location evidence="3">Cytoplasm</location>
    </subcellularLocation>
    <subcellularLocation>
        <location evidence="2">Nucleus</location>
    </subcellularLocation>
</comment>
<dbReference type="GO" id="GO:0061630">
    <property type="term" value="F:ubiquitin protein ligase activity"/>
    <property type="evidence" value="ECO:0007669"/>
    <property type="project" value="UniProtKB-EC"/>
</dbReference>
<dbReference type="PROSITE" id="PS51803">
    <property type="entry name" value="ZF_C2HC_RNF"/>
    <property type="match status" value="1"/>
</dbReference>
<dbReference type="GO" id="GO:0005737">
    <property type="term" value="C:cytoplasm"/>
    <property type="evidence" value="ECO:0007669"/>
    <property type="project" value="UniProtKB-SubCell"/>
</dbReference>
<dbReference type="Pfam" id="PF13445">
    <property type="entry name" value="zf-RING_UBOX"/>
    <property type="match status" value="1"/>
</dbReference>
<dbReference type="PROSITE" id="PS00518">
    <property type="entry name" value="ZF_RING_1"/>
    <property type="match status" value="1"/>
</dbReference>
<dbReference type="PANTHER" id="PTHR46016:SF3">
    <property type="entry name" value="E3 UBIQUITIN-PROTEIN LIGASE RNF114"/>
    <property type="match status" value="1"/>
</dbReference>
<proteinExistence type="predicted"/>
<accession>A0A4W5L437</accession>
<keyword evidence="8" id="KW-0217">Developmental protein</keyword>
<dbReference type="InterPro" id="IPR042716">
    <property type="entry name" value="RNF114_RING-HC"/>
</dbReference>
<dbReference type="AlphaFoldDB" id="A0A4W5L437"/>
<dbReference type="InterPro" id="IPR017907">
    <property type="entry name" value="Znf_RING_CS"/>
</dbReference>
<dbReference type="GO" id="GO:0008270">
    <property type="term" value="F:zinc ion binding"/>
    <property type="evidence" value="ECO:0007669"/>
    <property type="project" value="UniProtKB-KW"/>
</dbReference>
<reference evidence="26" key="2">
    <citation type="submission" date="2025-08" db="UniProtKB">
        <authorList>
            <consortium name="Ensembl"/>
        </authorList>
    </citation>
    <scope>IDENTIFICATION</scope>
</reference>
<evidence type="ECO:0000256" key="19">
    <source>
        <dbReference type="ARBA" id="ARBA00023242"/>
    </source>
</evidence>
<keyword evidence="10" id="KW-0808">Transferase</keyword>
<comment type="subunit">
    <text evidence="5">Interacts with XAF1, the interaction increases XAF1 stability and proapoptotic effects, and may regulate IFN signaling.</text>
</comment>
<dbReference type="SUPFAM" id="SSF57850">
    <property type="entry name" value="RING/U-box"/>
    <property type="match status" value="1"/>
</dbReference>
<dbReference type="GO" id="GO:0006511">
    <property type="term" value="P:ubiquitin-dependent protein catabolic process"/>
    <property type="evidence" value="ECO:0007669"/>
    <property type="project" value="TreeGrafter"/>
</dbReference>
<evidence type="ECO:0000256" key="10">
    <source>
        <dbReference type="ARBA" id="ARBA00022679"/>
    </source>
</evidence>
<keyword evidence="11" id="KW-0479">Metal-binding</keyword>
<reference evidence="27" key="1">
    <citation type="submission" date="2018-06" db="EMBL/GenBank/DDBJ databases">
        <title>Genome assembly of Danube salmon.</title>
        <authorList>
            <person name="Macqueen D.J."/>
            <person name="Gundappa M.K."/>
        </authorList>
    </citation>
    <scope>NUCLEOTIDE SEQUENCE [LARGE SCALE GENOMIC DNA]</scope>
</reference>
<dbReference type="InterPro" id="IPR001841">
    <property type="entry name" value="Znf_RING"/>
</dbReference>
<dbReference type="UniPathway" id="UPA00143"/>
<dbReference type="GO" id="GO:0005634">
    <property type="term" value="C:nucleus"/>
    <property type="evidence" value="ECO:0007669"/>
    <property type="project" value="UniProtKB-SubCell"/>
</dbReference>
<evidence type="ECO:0000256" key="11">
    <source>
        <dbReference type="ARBA" id="ARBA00022723"/>
    </source>
</evidence>
<feature type="domain" description="C2HC RNF-type" evidence="25">
    <location>
        <begin position="103"/>
        <end position="122"/>
    </location>
</feature>
<comment type="pathway">
    <text evidence="4">Protein modification; protein ubiquitination.</text>
</comment>
<evidence type="ECO:0000256" key="7">
    <source>
        <dbReference type="ARBA" id="ARBA00014143"/>
    </source>
</evidence>
<evidence type="ECO:0000256" key="23">
    <source>
        <dbReference type="PROSITE-ProRule" id="PRU00175"/>
    </source>
</evidence>
<sequence>MLLLFTTRPTEEEMAMLGSFSSAQHKKNVNGGDRDGTEFVCPVCLEIFDSPVTTQCGHTFCQSCLQECLRPQKPVCAVCRAALGHWAKATDLEALIHTSMAACKGCGAQVGLSQMRGHTAACSKYQEYIEEGVRTTAQTQPNIIGPVPNRFTFSCPYCNYQNLDQDGLVEHCTSQHARDTRHVVCPICASMPWGDPNYRSADFFQHLKIRHTFSYDTFVVSGPYDTVASYCSLDLLFYLNFLSYLLMPCISFSPGLLHRRTHYDPGGSTTLPHGELRWLS</sequence>
<dbReference type="InterPro" id="IPR013083">
    <property type="entry name" value="Znf_RING/FYVE/PHD"/>
</dbReference>
<keyword evidence="15" id="KW-0862">Zinc</keyword>
<evidence type="ECO:0000256" key="4">
    <source>
        <dbReference type="ARBA" id="ARBA00004906"/>
    </source>
</evidence>
<dbReference type="PANTHER" id="PTHR46016">
    <property type="entry name" value="ZINC FINGER, RING/FYVE/PHD-TYPE"/>
    <property type="match status" value="1"/>
</dbReference>
<keyword evidence="12 23" id="KW-0863">Zinc-finger</keyword>
<evidence type="ECO:0000256" key="18">
    <source>
        <dbReference type="ARBA" id="ARBA00022990"/>
    </source>
</evidence>
<evidence type="ECO:0000256" key="8">
    <source>
        <dbReference type="ARBA" id="ARBA00022473"/>
    </source>
</evidence>
<keyword evidence="13" id="KW-0221">Differentiation</keyword>
<evidence type="ECO:0000256" key="5">
    <source>
        <dbReference type="ARBA" id="ARBA00011624"/>
    </source>
</evidence>
<evidence type="ECO:0000313" key="27">
    <source>
        <dbReference type="Proteomes" id="UP000314982"/>
    </source>
</evidence>
<dbReference type="InterPro" id="IPR027370">
    <property type="entry name" value="Znf-RING_euk"/>
</dbReference>
<dbReference type="GO" id="GO:0030154">
    <property type="term" value="P:cell differentiation"/>
    <property type="evidence" value="ECO:0007669"/>
    <property type="project" value="UniProtKB-KW"/>
</dbReference>
<keyword evidence="18" id="KW-0007">Acetylation</keyword>
<evidence type="ECO:0000256" key="16">
    <source>
        <dbReference type="ARBA" id="ARBA00022843"/>
    </source>
</evidence>
<evidence type="ECO:0000256" key="12">
    <source>
        <dbReference type="ARBA" id="ARBA00022771"/>
    </source>
</evidence>
<dbReference type="GO" id="GO:0007283">
    <property type="term" value="P:spermatogenesis"/>
    <property type="evidence" value="ECO:0007669"/>
    <property type="project" value="UniProtKB-KW"/>
</dbReference>
<comment type="catalytic activity">
    <reaction evidence="1">
        <text>S-ubiquitinyl-[E2 ubiquitin-conjugating enzyme]-L-cysteine + [acceptor protein]-L-lysine = [E2 ubiquitin-conjugating enzyme]-L-cysteine + N(6)-ubiquitinyl-[acceptor protein]-L-lysine.</text>
        <dbReference type="EC" id="2.3.2.27"/>
    </reaction>
</comment>
<dbReference type="PROSITE" id="PS50089">
    <property type="entry name" value="ZF_RING_2"/>
    <property type="match status" value="1"/>
</dbReference>
<evidence type="ECO:0000259" key="24">
    <source>
        <dbReference type="PROSITE" id="PS50089"/>
    </source>
</evidence>
<evidence type="ECO:0000256" key="17">
    <source>
        <dbReference type="ARBA" id="ARBA00022871"/>
    </source>
</evidence>
<dbReference type="InterPro" id="IPR008598">
    <property type="entry name" value="Di19_Zn-bd"/>
</dbReference>
<name>A0A4W5L437_9TELE</name>
<feature type="domain" description="RING-type" evidence="24">
    <location>
        <begin position="41"/>
        <end position="80"/>
    </location>
</feature>
<protein>
    <recommendedName>
        <fullName evidence="7">E3 ubiquitin-protein ligase RNF114</fullName>
        <ecNumber evidence="6">2.3.2.27</ecNumber>
    </recommendedName>
    <alternativeName>
        <fullName evidence="21">RING finger protein 114</fullName>
    </alternativeName>
    <alternativeName>
        <fullName evidence="20">RING-type E3 ubiquitin transferase RNF114</fullName>
    </alternativeName>
    <alternativeName>
        <fullName evidence="22">Zinc finger protein 313</fullName>
    </alternativeName>
</protein>
<evidence type="ECO:0000256" key="3">
    <source>
        <dbReference type="ARBA" id="ARBA00004496"/>
    </source>
</evidence>
<dbReference type="GO" id="GO:0000209">
    <property type="term" value="P:protein polyubiquitination"/>
    <property type="evidence" value="ECO:0007669"/>
    <property type="project" value="TreeGrafter"/>
</dbReference>
<keyword evidence="16" id="KW-0832">Ubl conjugation</keyword>
<evidence type="ECO:0000256" key="1">
    <source>
        <dbReference type="ARBA" id="ARBA00000900"/>
    </source>
</evidence>
<evidence type="ECO:0000313" key="26">
    <source>
        <dbReference type="Ensembl" id="ENSHHUP00000019896.1"/>
    </source>
</evidence>
<evidence type="ECO:0000256" key="9">
    <source>
        <dbReference type="ARBA" id="ARBA00022490"/>
    </source>
</evidence>
<evidence type="ECO:0000256" key="14">
    <source>
        <dbReference type="ARBA" id="ARBA00022786"/>
    </source>
</evidence>
<keyword evidence="14" id="KW-0833">Ubl conjugation pathway</keyword>
<dbReference type="SMART" id="SM00184">
    <property type="entry name" value="RING"/>
    <property type="match status" value="1"/>
</dbReference>
<dbReference type="Pfam" id="PF05605">
    <property type="entry name" value="zf-Di19"/>
    <property type="match status" value="1"/>
</dbReference>
<evidence type="ECO:0000256" key="21">
    <source>
        <dbReference type="ARBA" id="ARBA00031134"/>
    </source>
</evidence>
<dbReference type="GeneTree" id="ENSGT00950000182909"/>
<evidence type="ECO:0000256" key="13">
    <source>
        <dbReference type="ARBA" id="ARBA00022782"/>
    </source>
</evidence>
<dbReference type="Ensembl" id="ENSHHUT00000020633.1">
    <property type="protein sequence ID" value="ENSHHUP00000019896.1"/>
    <property type="gene ID" value="ENSHHUG00000012427.1"/>
</dbReference>
<evidence type="ECO:0000259" key="25">
    <source>
        <dbReference type="PROSITE" id="PS51803"/>
    </source>
</evidence>
<dbReference type="CDD" id="cd16540">
    <property type="entry name" value="RING-HC_RNF114"/>
    <property type="match status" value="1"/>
</dbReference>